<reference evidence="3 4" key="1">
    <citation type="submission" date="2019-08" db="EMBL/GenBank/DDBJ databases">
        <title>In-depth cultivation of the pig gut microbiome towards novel bacterial diversity and tailored functional studies.</title>
        <authorList>
            <person name="Wylensek D."/>
            <person name="Hitch T.C.A."/>
            <person name="Clavel T."/>
        </authorList>
    </citation>
    <scope>NUCLEOTIDE SEQUENCE [LARGE SCALE GENOMIC DNA]</scope>
    <source>
        <strain evidence="3 4">LKV-178-WT-2G</strain>
    </source>
</reference>
<dbReference type="InterPro" id="IPR029058">
    <property type="entry name" value="AB_hydrolase_fold"/>
</dbReference>
<name>A0A7X2N3P1_9FIRM</name>
<dbReference type="AlphaFoldDB" id="A0A7X2N3P1"/>
<organism evidence="3 4">
    <name type="scientific">Floccifex porci</name>
    <dbReference type="NCBI Taxonomy" id="2606629"/>
    <lineage>
        <taxon>Bacteria</taxon>
        <taxon>Bacillati</taxon>
        <taxon>Bacillota</taxon>
        <taxon>Erysipelotrichia</taxon>
        <taxon>Erysipelotrichales</taxon>
        <taxon>Erysipelotrichaceae</taxon>
        <taxon>Floccifex</taxon>
    </lineage>
</organism>
<accession>A0A7X2N3P1</accession>
<dbReference type="GO" id="GO:0016787">
    <property type="term" value="F:hydrolase activity"/>
    <property type="evidence" value="ECO:0007669"/>
    <property type="project" value="UniProtKB-KW"/>
</dbReference>
<evidence type="ECO:0000256" key="1">
    <source>
        <dbReference type="ARBA" id="ARBA00022801"/>
    </source>
</evidence>
<proteinExistence type="predicted"/>
<dbReference type="PANTHER" id="PTHR48081:SF8">
    <property type="entry name" value="ALPHA_BETA HYDROLASE FOLD-3 DOMAIN-CONTAINING PROTEIN-RELATED"/>
    <property type="match status" value="1"/>
</dbReference>
<comment type="caution">
    <text evidence="3">The sequence shown here is derived from an EMBL/GenBank/DDBJ whole genome shotgun (WGS) entry which is preliminary data.</text>
</comment>
<feature type="domain" description="Alpha/beta hydrolase fold-3" evidence="2">
    <location>
        <begin position="76"/>
        <end position="281"/>
    </location>
</feature>
<dbReference type="InterPro" id="IPR013094">
    <property type="entry name" value="AB_hydrolase_3"/>
</dbReference>
<dbReference type="EMBL" id="VUMM01000014">
    <property type="protein sequence ID" value="MSS01867.1"/>
    <property type="molecule type" value="Genomic_DNA"/>
</dbReference>
<dbReference type="InterPro" id="IPR050300">
    <property type="entry name" value="GDXG_lipolytic_enzyme"/>
</dbReference>
<dbReference type="Pfam" id="PF07859">
    <property type="entry name" value="Abhydrolase_3"/>
    <property type="match status" value="1"/>
</dbReference>
<dbReference type="PANTHER" id="PTHR48081">
    <property type="entry name" value="AB HYDROLASE SUPERFAMILY PROTEIN C4A8.06C"/>
    <property type="match status" value="1"/>
</dbReference>
<sequence length="283" mass="32515">MLKYSINKELLEITKQKAPSNIKLYPLISFAMKYMFKCKSDDDVDVLQYEIEGYMGAKIKTYVIEPKGCKEILPCIVYFHGGGFILRASAAHYKIAKWYAQKVKCKIVYVDYRLAPKHPFPIPVEDCYSAYQWTILNADKLGIDKNKIGIGGDSAGGNLAASVTTMLKDRKEQLPVGAMLIYPVMDRRMKTESMKRYTDTPVWNAKLSKMMWKAYLRDINVDVKYASPMEAESLSFFPRTYIEVAEYDCLHDEGMDFSDRLQQEGVKVELHEEKGTCHGFEMH</sequence>
<evidence type="ECO:0000313" key="3">
    <source>
        <dbReference type="EMBL" id="MSS01867.1"/>
    </source>
</evidence>
<dbReference type="Proteomes" id="UP000470082">
    <property type="component" value="Unassembled WGS sequence"/>
</dbReference>
<dbReference type="SUPFAM" id="SSF53474">
    <property type="entry name" value="alpha/beta-Hydrolases"/>
    <property type="match status" value="1"/>
</dbReference>
<gene>
    <name evidence="3" type="ORF">FYJ50_07120</name>
</gene>
<protein>
    <submittedName>
        <fullName evidence="3">Alpha/beta hydrolase fold domain-containing protein</fullName>
    </submittedName>
</protein>
<dbReference type="RefSeq" id="WP_154460544.1">
    <property type="nucleotide sequence ID" value="NZ_VUMM01000014.1"/>
</dbReference>
<evidence type="ECO:0000259" key="2">
    <source>
        <dbReference type="Pfam" id="PF07859"/>
    </source>
</evidence>
<keyword evidence="1 3" id="KW-0378">Hydrolase</keyword>
<keyword evidence="4" id="KW-1185">Reference proteome</keyword>
<evidence type="ECO:0000313" key="4">
    <source>
        <dbReference type="Proteomes" id="UP000470082"/>
    </source>
</evidence>
<dbReference type="Gene3D" id="3.40.50.1820">
    <property type="entry name" value="alpha/beta hydrolase"/>
    <property type="match status" value="1"/>
</dbReference>